<gene>
    <name evidence="1" type="ORF">ACFOOQ_03855</name>
</gene>
<dbReference type="EMBL" id="JBHRYJ010000001">
    <property type="protein sequence ID" value="MFC3674664.1"/>
    <property type="molecule type" value="Genomic_DNA"/>
</dbReference>
<reference evidence="2" key="1">
    <citation type="journal article" date="2019" name="Int. J. Syst. Evol. Microbiol.">
        <title>The Global Catalogue of Microorganisms (GCM) 10K type strain sequencing project: providing services to taxonomists for standard genome sequencing and annotation.</title>
        <authorList>
            <consortium name="The Broad Institute Genomics Platform"/>
            <consortium name="The Broad Institute Genome Sequencing Center for Infectious Disease"/>
            <person name="Wu L."/>
            <person name="Ma J."/>
        </authorList>
    </citation>
    <scope>NUCLEOTIDE SEQUENCE [LARGE SCALE GENOMIC DNA]</scope>
    <source>
        <strain evidence="2">KCTC 42182</strain>
    </source>
</reference>
<name>A0ABV7VB40_9PROT</name>
<evidence type="ECO:0000313" key="2">
    <source>
        <dbReference type="Proteomes" id="UP001595711"/>
    </source>
</evidence>
<sequence length="64" mass="6743">MAAKPNTSAVAAVTIHRKRNGKDEVIPRGTIFKGDADEIGDYLTRGHATPVVPQKVQEDGDGAA</sequence>
<dbReference type="Proteomes" id="UP001595711">
    <property type="component" value="Unassembled WGS sequence"/>
</dbReference>
<organism evidence="1 2">
    <name type="scientific">Ferrovibrio xuzhouensis</name>
    <dbReference type="NCBI Taxonomy" id="1576914"/>
    <lineage>
        <taxon>Bacteria</taxon>
        <taxon>Pseudomonadati</taxon>
        <taxon>Pseudomonadota</taxon>
        <taxon>Alphaproteobacteria</taxon>
        <taxon>Rhodospirillales</taxon>
        <taxon>Rhodospirillaceae</taxon>
        <taxon>Ferrovibrio</taxon>
    </lineage>
</organism>
<keyword evidence="2" id="KW-1185">Reference proteome</keyword>
<protein>
    <submittedName>
        <fullName evidence="1">Uncharacterized protein</fullName>
    </submittedName>
</protein>
<accession>A0ABV7VB40</accession>
<comment type="caution">
    <text evidence="1">The sequence shown here is derived from an EMBL/GenBank/DDBJ whole genome shotgun (WGS) entry which is preliminary data.</text>
</comment>
<dbReference type="RefSeq" id="WP_379722001.1">
    <property type="nucleotide sequence ID" value="NZ_JBHRYJ010000001.1"/>
</dbReference>
<evidence type="ECO:0000313" key="1">
    <source>
        <dbReference type="EMBL" id="MFC3674664.1"/>
    </source>
</evidence>
<proteinExistence type="predicted"/>